<gene>
    <name evidence="2" type="ORF">RCOM_2042530</name>
</gene>
<dbReference type="AlphaFoldDB" id="B9TMJ0"/>
<feature type="region of interest" description="Disordered" evidence="1">
    <location>
        <begin position="31"/>
        <end position="60"/>
    </location>
</feature>
<proteinExistence type="predicted"/>
<evidence type="ECO:0000313" key="2">
    <source>
        <dbReference type="EMBL" id="EEF22924.1"/>
    </source>
</evidence>
<feature type="compositionally biased region" description="Low complexity" evidence="1">
    <location>
        <begin position="125"/>
        <end position="137"/>
    </location>
</feature>
<evidence type="ECO:0000256" key="1">
    <source>
        <dbReference type="SAM" id="MobiDB-lite"/>
    </source>
</evidence>
<dbReference type="EMBL" id="EQ989296">
    <property type="protein sequence ID" value="EEF22924.1"/>
    <property type="molecule type" value="Genomic_DNA"/>
</dbReference>
<organism evidence="2 3">
    <name type="scientific">Ricinus communis</name>
    <name type="common">Castor bean</name>
    <dbReference type="NCBI Taxonomy" id="3988"/>
    <lineage>
        <taxon>Eukaryota</taxon>
        <taxon>Viridiplantae</taxon>
        <taxon>Streptophyta</taxon>
        <taxon>Embryophyta</taxon>
        <taxon>Tracheophyta</taxon>
        <taxon>Spermatophyta</taxon>
        <taxon>Magnoliopsida</taxon>
        <taxon>eudicotyledons</taxon>
        <taxon>Gunneridae</taxon>
        <taxon>Pentapetalae</taxon>
        <taxon>rosids</taxon>
        <taxon>fabids</taxon>
        <taxon>Malpighiales</taxon>
        <taxon>Euphorbiaceae</taxon>
        <taxon>Acalyphoideae</taxon>
        <taxon>Acalypheae</taxon>
        <taxon>Ricinus</taxon>
    </lineage>
</organism>
<accession>B9TMJ0</accession>
<feature type="compositionally biased region" description="Basic residues" evidence="1">
    <location>
        <begin position="112"/>
        <end position="124"/>
    </location>
</feature>
<dbReference type="InParanoid" id="B9TMJ0"/>
<keyword evidence="3" id="KW-1185">Reference proteome</keyword>
<feature type="compositionally biased region" description="Polar residues" evidence="1">
    <location>
        <begin position="31"/>
        <end position="46"/>
    </location>
</feature>
<sequence length="137" mass="14374">MRSGGASSASTWALVNTSRIVCSSLRVSRWRNTSSGAPRGPSTDSTCRSDRCPVRGSPATPGWCPASCALPAACRAARRWPTSPACSGVRTRGHSSGRPAPPAWTAAGSARRPCRAGSRCRPRFRGGAARSPARPRR</sequence>
<evidence type="ECO:0000313" key="3">
    <source>
        <dbReference type="Proteomes" id="UP000008311"/>
    </source>
</evidence>
<protein>
    <submittedName>
        <fullName evidence="2">Uncharacterized protein</fullName>
    </submittedName>
</protein>
<feature type="region of interest" description="Disordered" evidence="1">
    <location>
        <begin position="82"/>
        <end position="137"/>
    </location>
</feature>
<dbReference type="Proteomes" id="UP000008311">
    <property type="component" value="Unassembled WGS sequence"/>
</dbReference>
<reference evidence="3" key="1">
    <citation type="journal article" date="2010" name="Nat. Biotechnol.">
        <title>Draft genome sequence of the oilseed species Ricinus communis.</title>
        <authorList>
            <person name="Chan A.P."/>
            <person name="Crabtree J."/>
            <person name="Zhao Q."/>
            <person name="Lorenzi H."/>
            <person name="Orvis J."/>
            <person name="Puiu D."/>
            <person name="Melake-Berhan A."/>
            <person name="Jones K.M."/>
            <person name="Redman J."/>
            <person name="Chen G."/>
            <person name="Cahoon E.B."/>
            <person name="Gedil M."/>
            <person name="Stanke M."/>
            <person name="Haas B.J."/>
            <person name="Wortman J.R."/>
            <person name="Fraser-Liggett C.M."/>
            <person name="Ravel J."/>
            <person name="Rabinowicz P.D."/>
        </authorList>
    </citation>
    <scope>NUCLEOTIDE SEQUENCE [LARGE SCALE GENOMIC DNA]</scope>
    <source>
        <strain evidence="3">cv. Hale</strain>
    </source>
</reference>
<name>B9TMJ0_RICCO</name>